<dbReference type="Proteomes" id="UP000614601">
    <property type="component" value="Unassembled WGS sequence"/>
</dbReference>
<dbReference type="EMBL" id="CAJFCW020000001">
    <property type="protein sequence ID" value="CAG9080060.1"/>
    <property type="molecule type" value="Genomic_DNA"/>
</dbReference>
<dbReference type="InterPro" id="IPR027417">
    <property type="entry name" value="P-loop_NTPase"/>
</dbReference>
<dbReference type="Pfam" id="PF13604">
    <property type="entry name" value="AAA_30"/>
    <property type="match status" value="1"/>
</dbReference>
<proteinExistence type="predicted"/>
<dbReference type="GO" id="GO:0043139">
    <property type="term" value="F:5'-3' DNA helicase activity"/>
    <property type="evidence" value="ECO:0007669"/>
    <property type="project" value="TreeGrafter"/>
</dbReference>
<dbReference type="PANTHER" id="PTHR43788">
    <property type="entry name" value="DNA2/NAM7 HELICASE FAMILY MEMBER"/>
    <property type="match status" value="1"/>
</dbReference>
<dbReference type="AlphaFoldDB" id="A0A811JRU0"/>
<sequence length="428" mass="47651">MKSTEDLVFWRYWLPQLSVVARLFRLFRETEPPTTHSATAVPFTSGFNLQLAFTPDAFKRFCRNFKTKDSVLLNLDDGVNLSGFHIVSQSDNVVTLNRRPRQITENMASLIRRVDADLASRWETYEHEALHQIEPFSRPSEVSLLADTQATEAQRLSQVKLVDRLLARPTRPSTNPYYTSPEQTVPFRVVAGLPVDPPTSHLRNTTPLEEFRNLIGNSPLDESQKMAAQLAAPFGSTTIIHSPAGSGKTWLLANMLQAAVRSKLGRLFVATTESNDGVRNIAEALRQLEQPGTTVIWFRSEHDTGRHVNPAGRISNDYLFSPLSLLCHIAQTRPPLTSVGRRIIDKDALHRNARLTTMLIAREALKVADRALILLGTTNLIASTLTKLNLEIDLLCLDEAGVVSTSAAITVMGSFRQVFRVVACGDKM</sequence>
<reference evidence="1" key="1">
    <citation type="submission" date="2020-09" db="EMBL/GenBank/DDBJ databases">
        <authorList>
            <person name="Kikuchi T."/>
        </authorList>
    </citation>
    <scope>NUCLEOTIDE SEQUENCE</scope>
    <source>
        <strain evidence="1">SH1</strain>
    </source>
</reference>
<accession>A0A811JRU0</accession>
<dbReference type="PANTHER" id="PTHR43788:SF8">
    <property type="entry name" value="DNA-BINDING PROTEIN SMUBP-2"/>
    <property type="match status" value="1"/>
</dbReference>
<dbReference type="SUPFAM" id="SSF52540">
    <property type="entry name" value="P-loop containing nucleoside triphosphate hydrolases"/>
    <property type="match status" value="1"/>
</dbReference>
<dbReference type="Proteomes" id="UP000783686">
    <property type="component" value="Unassembled WGS sequence"/>
</dbReference>
<organism evidence="1 2">
    <name type="scientific">Bursaphelenchus okinawaensis</name>
    <dbReference type="NCBI Taxonomy" id="465554"/>
    <lineage>
        <taxon>Eukaryota</taxon>
        <taxon>Metazoa</taxon>
        <taxon>Ecdysozoa</taxon>
        <taxon>Nematoda</taxon>
        <taxon>Chromadorea</taxon>
        <taxon>Rhabditida</taxon>
        <taxon>Tylenchina</taxon>
        <taxon>Tylenchomorpha</taxon>
        <taxon>Aphelenchoidea</taxon>
        <taxon>Aphelenchoididae</taxon>
        <taxon>Bursaphelenchus</taxon>
    </lineage>
</organism>
<evidence type="ECO:0000313" key="1">
    <source>
        <dbReference type="EMBL" id="CAD5205986.1"/>
    </source>
</evidence>
<protein>
    <recommendedName>
        <fullName evidence="3">DNA2/NAM7 helicase helicase domain-containing protein</fullName>
    </recommendedName>
</protein>
<dbReference type="InterPro" id="IPR050534">
    <property type="entry name" value="Coronavir_polyprotein_1ab"/>
</dbReference>
<keyword evidence="2" id="KW-1185">Reference proteome</keyword>
<gene>
    <name evidence="1" type="ORF">BOKJ2_LOCUS670</name>
</gene>
<evidence type="ECO:0008006" key="3">
    <source>
        <dbReference type="Google" id="ProtNLM"/>
    </source>
</evidence>
<dbReference type="EMBL" id="CAJFDH010000001">
    <property type="protein sequence ID" value="CAD5205986.1"/>
    <property type="molecule type" value="Genomic_DNA"/>
</dbReference>
<evidence type="ECO:0000313" key="2">
    <source>
        <dbReference type="Proteomes" id="UP000614601"/>
    </source>
</evidence>
<name>A0A811JRU0_9BILA</name>
<comment type="caution">
    <text evidence="1">The sequence shown here is derived from an EMBL/GenBank/DDBJ whole genome shotgun (WGS) entry which is preliminary data.</text>
</comment>
<dbReference type="Gene3D" id="3.40.50.300">
    <property type="entry name" value="P-loop containing nucleotide triphosphate hydrolases"/>
    <property type="match status" value="1"/>
</dbReference>